<dbReference type="CDD" id="cd02440">
    <property type="entry name" value="AdoMet_MTases"/>
    <property type="match status" value="1"/>
</dbReference>
<name>A0A239F0A2_9SPHN</name>
<organism evidence="8 9">
    <name type="scientific">Edaphosphingomonas laterariae</name>
    <dbReference type="NCBI Taxonomy" id="861865"/>
    <lineage>
        <taxon>Bacteria</taxon>
        <taxon>Pseudomonadati</taxon>
        <taxon>Pseudomonadota</taxon>
        <taxon>Alphaproteobacteria</taxon>
        <taxon>Sphingomonadales</taxon>
        <taxon>Rhizorhabdaceae</taxon>
        <taxon>Edaphosphingomonas</taxon>
    </lineage>
</organism>
<dbReference type="GO" id="GO:0005737">
    <property type="term" value="C:cytoplasm"/>
    <property type="evidence" value="ECO:0007669"/>
    <property type="project" value="UniProtKB-SubCell"/>
</dbReference>
<dbReference type="EMBL" id="FZOS01000007">
    <property type="protein sequence ID" value="SNS49713.1"/>
    <property type="molecule type" value="Genomic_DNA"/>
</dbReference>
<comment type="subcellular location">
    <subcellularLocation>
        <location evidence="6">Cytoplasm</location>
    </subcellularLocation>
</comment>
<keyword evidence="9" id="KW-1185">Reference proteome</keyword>
<proteinExistence type="inferred from homology"/>
<feature type="region of interest" description="Disordered" evidence="7">
    <location>
        <begin position="1"/>
        <end position="29"/>
    </location>
</feature>
<dbReference type="InterPro" id="IPR029063">
    <property type="entry name" value="SAM-dependent_MTases_sf"/>
</dbReference>
<comment type="similarity">
    <text evidence="1 6">Belongs to the methyltransferase superfamily. PrmA family.</text>
</comment>
<keyword evidence="8" id="KW-0687">Ribonucleoprotein</keyword>
<evidence type="ECO:0000256" key="2">
    <source>
        <dbReference type="ARBA" id="ARBA00022490"/>
    </source>
</evidence>
<keyword evidence="8" id="KW-0689">Ribosomal protein</keyword>
<evidence type="ECO:0000256" key="5">
    <source>
        <dbReference type="ARBA" id="ARBA00022691"/>
    </source>
</evidence>
<dbReference type="OrthoDB" id="9785995at2"/>
<dbReference type="AlphaFoldDB" id="A0A239F0A2"/>
<dbReference type="Gene3D" id="3.40.50.150">
    <property type="entry name" value="Vaccinia Virus protein VP39"/>
    <property type="match status" value="1"/>
</dbReference>
<feature type="binding site" evidence="6">
    <location>
        <position position="165"/>
    </location>
    <ligand>
        <name>S-adenosyl-L-methionine</name>
        <dbReference type="ChEBI" id="CHEBI:59789"/>
    </ligand>
</feature>
<keyword evidence="5 6" id="KW-0949">S-adenosyl-L-methionine</keyword>
<evidence type="ECO:0000256" key="4">
    <source>
        <dbReference type="ARBA" id="ARBA00022679"/>
    </source>
</evidence>
<accession>A0A239F0A2</accession>
<dbReference type="SUPFAM" id="SSF53335">
    <property type="entry name" value="S-adenosyl-L-methionine-dependent methyltransferases"/>
    <property type="match status" value="1"/>
</dbReference>
<protein>
    <recommendedName>
        <fullName evidence="6">Ribosomal protein L11 methyltransferase</fullName>
        <shortName evidence="6">L11 Mtase</shortName>
        <ecNumber evidence="6">2.1.1.-</ecNumber>
    </recommendedName>
</protein>
<keyword evidence="4 6" id="KW-0808">Transferase</keyword>
<evidence type="ECO:0000256" key="3">
    <source>
        <dbReference type="ARBA" id="ARBA00022603"/>
    </source>
</evidence>
<dbReference type="Pfam" id="PF06325">
    <property type="entry name" value="PrmA"/>
    <property type="match status" value="1"/>
</dbReference>
<dbReference type="GO" id="GO:0016279">
    <property type="term" value="F:protein-lysine N-methyltransferase activity"/>
    <property type="evidence" value="ECO:0007669"/>
    <property type="project" value="RHEA"/>
</dbReference>
<dbReference type="RefSeq" id="WP_089219282.1">
    <property type="nucleotide sequence ID" value="NZ_FZOS01000007.1"/>
</dbReference>
<evidence type="ECO:0000256" key="6">
    <source>
        <dbReference type="HAMAP-Rule" id="MF_00735"/>
    </source>
</evidence>
<dbReference type="InterPro" id="IPR050078">
    <property type="entry name" value="Ribosomal_L11_MeTrfase_PrmA"/>
</dbReference>
<feature type="binding site" evidence="6">
    <location>
        <position position="189"/>
    </location>
    <ligand>
        <name>S-adenosyl-L-methionine</name>
        <dbReference type="ChEBI" id="CHEBI:59789"/>
    </ligand>
</feature>
<dbReference type="GO" id="GO:0032259">
    <property type="term" value="P:methylation"/>
    <property type="evidence" value="ECO:0007669"/>
    <property type="project" value="UniProtKB-KW"/>
</dbReference>
<gene>
    <name evidence="6" type="primary">prmA</name>
    <name evidence="8" type="ORF">SAMN06295912_107175</name>
</gene>
<evidence type="ECO:0000256" key="7">
    <source>
        <dbReference type="SAM" id="MobiDB-lite"/>
    </source>
</evidence>
<feature type="binding site" evidence="6">
    <location>
        <position position="212"/>
    </location>
    <ligand>
        <name>S-adenosyl-L-methionine</name>
        <dbReference type="ChEBI" id="CHEBI:59789"/>
    </ligand>
</feature>
<dbReference type="Proteomes" id="UP000198281">
    <property type="component" value="Unassembled WGS sequence"/>
</dbReference>
<sequence>MSARAPRSRTTKEPKGDGVTGFPFDAPREGSWKLTLPCTKIEGEQLAEDVPALLSFDPPPTLMTSEPDPDRPDDWQLDAYFETRPDDAAIALIRGLVPSAANVEPLLEHIDEQDWVTLSQAGLEPIRAGRFYVRTPASAETPPAGMTVFTIEAGRAFGTGHHETTTGCLEMIDRLKRNGRRFTDVADVGTGTGLLAFAARSVWPAARVVASDIDPVAIEVTAENAVVNGIAAGEGIRARGHGRLELVTAPGLAHSRLRARAPYDLIIANILAGPLIELAPVLAGALMPGGSLILAGLLDTQADRVAAAYRRQGMRLADSIVRGDWPTLRLVKRRR</sequence>
<feature type="binding site" evidence="6">
    <location>
        <position position="269"/>
    </location>
    <ligand>
        <name>S-adenosyl-L-methionine</name>
        <dbReference type="ChEBI" id="CHEBI:59789"/>
    </ligand>
</feature>
<comment type="catalytic activity">
    <reaction evidence="6">
        <text>L-lysyl-[protein] + 3 S-adenosyl-L-methionine = N(6),N(6),N(6)-trimethyl-L-lysyl-[protein] + 3 S-adenosyl-L-homocysteine + 3 H(+)</text>
        <dbReference type="Rhea" id="RHEA:54192"/>
        <dbReference type="Rhea" id="RHEA-COMP:9752"/>
        <dbReference type="Rhea" id="RHEA-COMP:13826"/>
        <dbReference type="ChEBI" id="CHEBI:15378"/>
        <dbReference type="ChEBI" id="CHEBI:29969"/>
        <dbReference type="ChEBI" id="CHEBI:57856"/>
        <dbReference type="ChEBI" id="CHEBI:59789"/>
        <dbReference type="ChEBI" id="CHEBI:61961"/>
    </reaction>
</comment>
<evidence type="ECO:0000313" key="8">
    <source>
        <dbReference type="EMBL" id="SNS49713.1"/>
    </source>
</evidence>
<evidence type="ECO:0000313" key="9">
    <source>
        <dbReference type="Proteomes" id="UP000198281"/>
    </source>
</evidence>
<keyword evidence="2 6" id="KW-0963">Cytoplasm</keyword>
<comment type="function">
    <text evidence="6">Methylates ribosomal protein L11.</text>
</comment>
<keyword evidence="3 6" id="KW-0489">Methyltransferase</keyword>
<dbReference type="GO" id="GO:0005840">
    <property type="term" value="C:ribosome"/>
    <property type="evidence" value="ECO:0007669"/>
    <property type="project" value="UniProtKB-KW"/>
</dbReference>
<evidence type="ECO:0000256" key="1">
    <source>
        <dbReference type="ARBA" id="ARBA00009741"/>
    </source>
</evidence>
<dbReference type="PANTHER" id="PTHR43648:SF1">
    <property type="entry name" value="ELECTRON TRANSFER FLAVOPROTEIN BETA SUBUNIT LYSINE METHYLTRANSFERASE"/>
    <property type="match status" value="1"/>
</dbReference>
<dbReference type="InterPro" id="IPR004498">
    <property type="entry name" value="Ribosomal_PrmA_MeTrfase"/>
</dbReference>
<reference evidence="9" key="1">
    <citation type="submission" date="2017-06" db="EMBL/GenBank/DDBJ databases">
        <authorList>
            <person name="Varghese N."/>
            <person name="Submissions S."/>
        </authorList>
    </citation>
    <scope>NUCLEOTIDE SEQUENCE [LARGE SCALE GENOMIC DNA]</scope>
    <source>
        <strain evidence="9">LNB2</strain>
    </source>
</reference>
<dbReference type="HAMAP" id="MF_00735">
    <property type="entry name" value="Methyltr_PrmA"/>
    <property type="match status" value="1"/>
</dbReference>
<dbReference type="EC" id="2.1.1.-" evidence="6"/>
<dbReference type="PANTHER" id="PTHR43648">
    <property type="entry name" value="ELECTRON TRANSFER FLAVOPROTEIN BETA SUBUNIT LYSINE METHYLTRANSFERASE"/>
    <property type="match status" value="1"/>
</dbReference>